<evidence type="ECO:0000313" key="1">
    <source>
        <dbReference type="EMBL" id="GAG10007.1"/>
    </source>
</evidence>
<gene>
    <name evidence="1" type="ORF">S01H1_40936</name>
</gene>
<sequence>DTMIVLLDTPSPKCPDCGMTTFQLLRGWKKGCYTSYRCGHCNKAYKVMENGEDVVKSSQLGFRVNDKEASG</sequence>
<comment type="caution">
    <text evidence="1">The sequence shown here is derived from an EMBL/GenBank/DDBJ whole genome shotgun (WGS) entry which is preliminary data.</text>
</comment>
<proteinExistence type="predicted"/>
<name>X0VFL9_9ZZZZ</name>
<dbReference type="AlphaFoldDB" id="X0VFL9"/>
<reference evidence="1" key="1">
    <citation type="journal article" date="2014" name="Front. Microbiol.">
        <title>High frequency of phylogenetically diverse reductive dehalogenase-homologous genes in deep subseafloor sedimentary metagenomes.</title>
        <authorList>
            <person name="Kawai M."/>
            <person name="Futagami T."/>
            <person name="Toyoda A."/>
            <person name="Takaki Y."/>
            <person name="Nishi S."/>
            <person name="Hori S."/>
            <person name="Arai W."/>
            <person name="Tsubouchi T."/>
            <person name="Morono Y."/>
            <person name="Uchiyama I."/>
            <person name="Ito T."/>
            <person name="Fujiyama A."/>
            <person name="Inagaki F."/>
            <person name="Takami H."/>
        </authorList>
    </citation>
    <scope>NUCLEOTIDE SEQUENCE</scope>
    <source>
        <strain evidence="1">Expedition CK06-06</strain>
    </source>
</reference>
<accession>X0VFL9</accession>
<feature type="non-terminal residue" evidence="1">
    <location>
        <position position="1"/>
    </location>
</feature>
<dbReference type="EMBL" id="BARS01025944">
    <property type="protein sequence ID" value="GAG10007.1"/>
    <property type="molecule type" value="Genomic_DNA"/>
</dbReference>
<protein>
    <submittedName>
        <fullName evidence="1">Uncharacterized protein</fullName>
    </submittedName>
</protein>
<organism evidence="1">
    <name type="scientific">marine sediment metagenome</name>
    <dbReference type="NCBI Taxonomy" id="412755"/>
    <lineage>
        <taxon>unclassified sequences</taxon>
        <taxon>metagenomes</taxon>
        <taxon>ecological metagenomes</taxon>
    </lineage>
</organism>